<organism evidence="3 4">
    <name type="scientific">Ephemeroptericola cinctiostellae</name>
    <dbReference type="NCBI Taxonomy" id="2268024"/>
    <lineage>
        <taxon>Bacteria</taxon>
        <taxon>Pseudomonadati</taxon>
        <taxon>Pseudomonadota</taxon>
        <taxon>Betaproteobacteria</taxon>
        <taxon>Burkholderiales</taxon>
        <taxon>Burkholderiaceae</taxon>
        <taxon>Ephemeroptericola</taxon>
    </lineage>
</organism>
<accession>A0A345DD38</accession>
<feature type="binding site" evidence="2">
    <location>
        <position position="39"/>
    </location>
    <ligand>
        <name>substrate</name>
    </ligand>
</feature>
<reference evidence="4" key="1">
    <citation type="submission" date="2018-07" db="EMBL/GenBank/DDBJ databases">
        <authorList>
            <person name="Kim H."/>
        </authorList>
    </citation>
    <scope>NUCLEOTIDE SEQUENCE [LARGE SCALE GENOMIC DNA]</scope>
    <source>
        <strain evidence="4">F02</strain>
    </source>
</reference>
<dbReference type="InterPro" id="IPR018520">
    <property type="entry name" value="UPP_synth-like_CS"/>
</dbReference>
<dbReference type="EC" id="2.5.1.-" evidence="2"/>
<dbReference type="SUPFAM" id="SSF64005">
    <property type="entry name" value="Undecaprenyl diphosphate synthase"/>
    <property type="match status" value="1"/>
</dbReference>
<dbReference type="PANTHER" id="PTHR10291:SF0">
    <property type="entry name" value="DEHYDRODOLICHYL DIPHOSPHATE SYNTHASE 2"/>
    <property type="match status" value="1"/>
</dbReference>
<feature type="binding site" evidence="2">
    <location>
        <position position="26"/>
    </location>
    <ligand>
        <name>Mg(2+)</name>
        <dbReference type="ChEBI" id="CHEBI:18420"/>
    </ligand>
</feature>
<feature type="binding site" evidence="2">
    <location>
        <position position="77"/>
    </location>
    <ligand>
        <name>substrate</name>
    </ligand>
</feature>
<feature type="active site" description="Proton acceptor" evidence="2">
    <location>
        <position position="74"/>
    </location>
</feature>
<keyword evidence="4" id="KW-1185">Reference proteome</keyword>
<keyword evidence="2" id="KW-0479">Metal-binding</keyword>
<dbReference type="GO" id="GO:0000287">
    <property type="term" value="F:magnesium ion binding"/>
    <property type="evidence" value="ECO:0007669"/>
    <property type="project" value="UniProtKB-UniRule"/>
</dbReference>
<dbReference type="GO" id="GO:0005829">
    <property type="term" value="C:cytosol"/>
    <property type="evidence" value="ECO:0007669"/>
    <property type="project" value="TreeGrafter"/>
</dbReference>
<feature type="binding site" evidence="2">
    <location>
        <position position="195"/>
    </location>
    <ligand>
        <name>substrate</name>
    </ligand>
</feature>
<sequence length="254" mass="28435">MSQAISSTQSIPDVGNVPKHVAIIMDGNGRWATNRGLPRVWGHKKGAQTVREIVRACAEIGVENLTLFAFSSENWRRPPTEVSFLMKLFMRSLRREIKALAENGIELRVIGELSAFDPTIQSLIQEAHEKTSGGKNLTLTISANYGGRWDILNAMNGLLAHRAAQGVALDAPVLETDLTPFLQLSDLPEPDLFIRTGGEARVSNFLLWQLAYTELYFTPTYWPDFDRIAFLAAVSSYQQRERRFGRTSAQLKTQ</sequence>
<dbReference type="AlphaFoldDB" id="A0A345DD38"/>
<gene>
    <name evidence="3" type="primary">uppS</name>
    <name evidence="3" type="ORF">DTO96_102022</name>
</gene>
<dbReference type="PANTHER" id="PTHR10291">
    <property type="entry name" value="DEHYDRODOLICHYL DIPHOSPHATE SYNTHASE FAMILY MEMBER"/>
    <property type="match status" value="1"/>
</dbReference>
<feature type="active site" evidence="2">
    <location>
        <position position="26"/>
    </location>
</feature>
<feature type="binding site" evidence="2">
    <location>
        <begin position="71"/>
        <end position="73"/>
    </location>
    <ligand>
        <name>substrate</name>
    </ligand>
</feature>
<evidence type="ECO:0000256" key="2">
    <source>
        <dbReference type="HAMAP-Rule" id="MF_01139"/>
    </source>
</evidence>
<protein>
    <recommendedName>
        <fullName evidence="2">Isoprenyl transferase</fullName>
        <ecNumber evidence="2">2.5.1.-</ecNumber>
    </recommendedName>
</protein>
<keyword evidence="1 2" id="KW-0808">Transferase</keyword>
<comment type="cofactor">
    <cofactor evidence="2">
        <name>Mg(2+)</name>
        <dbReference type="ChEBI" id="CHEBI:18420"/>
    </cofactor>
    <text evidence="2">Binds 2 magnesium ions per subunit.</text>
</comment>
<dbReference type="EMBL" id="CP031124">
    <property type="protein sequence ID" value="AXF86276.1"/>
    <property type="molecule type" value="Genomic_DNA"/>
</dbReference>
<dbReference type="KEGG" id="hyf:DTO96_102022"/>
<dbReference type="NCBIfam" id="TIGR00055">
    <property type="entry name" value="uppS"/>
    <property type="match status" value="1"/>
</dbReference>
<dbReference type="FunFam" id="3.40.1180.10:FF:000001">
    <property type="entry name" value="(2E,6E)-farnesyl-diphosphate-specific ditrans,polycis-undecaprenyl-diphosphate synthase"/>
    <property type="match status" value="1"/>
</dbReference>
<comment type="similarity">
    <text evidence="2">Belongs to the UPP synthase family.</text>
</comment>
<dbReference type="OrthoDB" id="4191603at2"/>
<name>A0A345DD38_9BURK</name>
<evidence type="ECO:0000313" key="3">
    <source>
        <dbReference type="EMBL" id="AXF86276.1"/>
    </source>
</evidence>
<dbReference type="Pfam" id="PF01255">
    <property type="entry name" value="Prenyltransf"/>
    <property type="match status" value="1"/>
</dbReference>
<feature type="binding site" evidence="2">
    <location>
        <position position="75"/>
    </location>
    <ligand>
        <name>substrate</name>
    </ligand>
</feature>
<feature type="binding site" evidence="2">
    <location>
        <position position="31"/>
    </location>
    <ligand>
        <name>substrate</name>
    </ligand>
</feature>
<proteinExistence type="inferred from homology"/>
<feature type="binding site" evidence="2">
    <location>
        <position position="43"/>
    </location>
    <ligand>
        <name>substrate</name>
    </ligand>
</feature>
<keyword evidence="2" id="KW-0460">Magnesium</keyword>
<feature type="binding site" evidence="2">
    <location>
        <begin position="27"/>
        <end position="30"/>
    </location>
    <ligand>
        <name>substrate</name>
    </ligand>
</feature>
<comment type="subunit">
    <text evidence="2">Homodimer.</text>
</comment>
<dbReference type="Proteomes" id="UP000252182">
    <property type="component" value="Chromosome"/>
</dbReference>
<evidence type="ECO:0000256" key="1">
    <source>
        <dbReference type="ARBA" id="ARBA00022679"/>
    </source>
</evidence>
<dbReference type="GO" id="GO:0016094">
    <property type="term" value="P:polyprenol biosynthetic process"/>
    <property type="evidence" value="ECO:0007669"/>
    <property type="project" value="TreeGrafter"/>
</dbReference>
<feature type="binding site" evidence="2">
    <location>
        <begin position="201"/>
        <end position="203"/>
    </location>
    <ligand>
        <name>substrate</name>
    </ligand>
</feature>
<evidence type="ECO:0000313" key="4">
    <source>
        <dbReference type="Proteomes" id="UP000252182"/>
    </source>
</evidence>
<feature type="binding site" evidence="2">
    <location>
        <position position="214"/>
    </location>
    <ligand>
        <name>Mg(2+)</name>
        <dbReference type="ChEBI" id="CHEBI:18420"/>
    </ligand>
</feature>
<comment type="function">
    <text evidence="2">Catalyzes the condensation of isopentenyl diphosphate (IPP) with allylic pyrophosphates generating different type of terpenoids.</text>
</comment>
<dbReference type="RefSeq" id="WP_114563368.1">
    <property type="nucleotide sequence ID" value="NZ_CP031124.1"/>
</dbReference>
<dbReference type="HAMAP" id="MF_01139">
    <property type="entry name" value="ISPT"/>
    <property type="match status" value="1"/>
</dbReference>
<dbReference type="InterPro" id="IPR036424">
    <property type="entry name" value="UPP_synth-like_sf"/>
</dbReference>
<dbReference type="Gene3D" id="3.40.1180.10">
    <property type="entry name" value="Decaprenyl diphosphate synthase-like"/>
    <property type="match status" value="1"/>
</dbReference>
<dbReference type="PROSITE" id="PS01066">
    <property type="entry name" value="UPP_SYNTHASE"/>
    <property type="match status" value="1"/>
</dbReference>
<dbReference type="CDD" id="cd00475">
    <property type="entry name" value="Cis_IPPS"/>
    <property type="match status" value="1"/>
</dbReference>
<dbReference type="InterPro" id="IPR001441">
    <property type="entry name" value="UPP_synth-like"/>
</dbReference>
<dbReference type="GO" id="GO:0008834">
    <property type="term" value="F:ditrans,polycis-undecaprenyl-diphosphate synthase [(2E,6E)-farnesyl-diphosphate specific] activity"/>
    <property type="evidence" value="ECO:0007669"/>
    <property type="project" value="TreeGrafter"/>
</dbReference>